<evidence type="ECO:0000256" key="1">
    <source>
        <dbReference type="SAM" id="MobiDB-lite"/>
    </source>
</evidence>
<organism evidence="2 3">
    <name type="scientific">Hirundo rustica rustica</name>
    <dbReference type="NCBI Taxonomy" id="333673"/>
    <lineage>
        <taxon>Eukaryota</taxon>
        <taxon>Metazoa</taxon>
        <taxon>Chordata</taxon>
        <taxon>Craniata</taxon>
        <taxon>Vertebrata</taxon>
        <taxon>Euteleostomi</taxon>
        <taxon>Archelosauria</taxon>
        <taxon>Archosauria</taxon>
        <taxon>Dinosauria</taxon>
        <taxon>Saurischia</taxon>
        <taxon>Theropoda</taxon>
        <taxon>Coelurosauria</taxon>
        <taxon>Aves</taxon>
        <taxon>Neognathae</taxon>
        <taxon>Neoaves</taxon>
        <taxon>Telluraves</taxon>
        <taxon>Australaves</taxon>
        <taxon>Passeriformes</taxon>
        <taxon>Sylvioidea</taxon>
        <taxon>Hirundinidae</taxon>
        <taxon>Hirundo</taxon>
    </lineage>
</organism>
<sequence>MEEMEKSSGFREQEEGKEQQSPAANAWCQIEMVGMRGNSDIPGGHAEHQSPTDTDLINRLIQQDMSVSLKQAMDEIAFSTEDKEEKYPLLWIPKKVKYSQRSLKNRLCAMPPGPFLLSHINSICFPQIVCL</sequence>
<dbReference type="EMBL" id="QRBI01000250">
    <property type="protein sequence ID" value="RMB90413.1"/>
    <property type="molecule type" value="Genomic_DNA"/>
</dbReference>
<feature type="region of interest" description="Disordered" evidence="1">
    <location>
        <begin position="1"/>
        <end position="27"/>
    </location>
</feature>
<dbReference type="AlphaFoldDB" id="A0A3M0IU50"/>
<accession>A0A3M0IU50</accession>
<proteinExistence type="predicted"/>
<evidence type="ECO:0000313" key="2">
    <source>
        <dbReference type="EMBL" id="RMB90413.1"/>
    </source>
</evidence>
<name>A0A3M0IU50_HIRRU</name>
<protein>
    <submittedName>
        <fullName evidence="2">Uncharacterized protein</fullName>
    </submittedName>
</protein>
<evidence type="ECO:0000313" key="3">
    <source>
        <dbReference type="Proteomes" id="UP000269221"/>
    </source>
</evidence>
<gene>
    <name evidence="2" type="ORF">DUI87_33154</name>
</gene>
<feature type="compositionally biased region" description="Basic and acidic residues" evidence="1">
    <location>
        <begin position="1"/>
        <end position="18"/>
    </location>
</feature>
<keyword evidence="3" id="KW-1185">Reference proteome</keyword>
<reference evidence="2 3" key="1">
    <citation type="submission" date="2018-07" db="EMBL/GenBank/DDBJ databases">
        <title>A high quality draft genome assembly of the barn swallow (H. rustica rustica).</title>
        <authorList>
            <person name="Formenti G."/>
            <person name="Chiara M."/>
            <person name="Poveda L."/>
            <person name="Francoijs K.-J."/>
            <person name="Bonisoli-Alquati A."/>
            <person name="Canova L."/>
            <person name="Gianfranceschi L."/>
            <person name="Horner D.S."/>
            <person name="Saino N."/>
        </authorList>
    </citation>
    <scope>NUCLEOTIDE SEQUENCE [LARGE SCALE GENOMIC DNA]</scope>
    <source>
        <strain evidence="2">Chelidonia</strain>
        <tissue evidence="2">Blood</tissue>
    </source>
</reference>
<dbReference type="Proteomes" id="UP000269221">
    <property type="component" value="Unassembled WGS sequence"/>
</dbReference>
<comment type="caution">
    <text evidence="2">The sequence shown here is derived from an EMBL/GenBank/DDBJ whole genome shotgun (WGS) entry which is preliminary data.</text>
</comment>